<gene>
    <name evidence="1" type="ORF">METZ01_LOCUS226145</name>
</gene>
<proteinExistence type="predicted"/>
<dbReference type="AlphaFoldDB" id="A0A382GGG0"/>
<accession>A0A382GGG0</accession>
<name>A0A382GGG0_9ZZZZ</name>
<reference evidence="1" key="1">
    <citation type="submission" date="2018-05" db="EMBL/GenBank/DDBJ databases">
        <authorList>
            <person name="Lanie J.A."/>
            <person name="Ng W.-L."/>
            <person name="Kazmierczak K.M."/>
            <person name="Andrzejewski T.M."/>
            <person name="Davidsen T.M."/>
            <person name="Wayne K.J."/>
            <person name="Tettelin H."/>
            <person name="Glass J.I."/>
            <person name="Rusch D."/>
            <person name="Podicherti R."/>
            <person name="Tsui H.-C.T."/>
            <person name="Winkler M.E."/>
        </authorList>
    </citation>
    <scope>NUCLEOTIDE SEQUENCE</scope>
</reference>
<protein>
    <submittedName>
        <fullName evidence="1">Uncharacterized protein</fullName>
    </submittedName>
</protein>
<dbReference type="EMBL" id="UINC01054955">
    <property type="protein sequence ID" value="SVB73291.1"/>
    <property type="molecule type" value="Genomic_DNA"/>
</dbReference>
<evidence type="ECO:0000313" key="1">
    <source>
        <dbReference type="EMBL" id="SVB73291.1"/>
    </source>
</evidence>
<organism evidence="1">
    <name type="scientific">marine metagenome</name>
    <dbReference type="NCBI Taxonomy" id="408172"/>
    <lineage>
        <taxon>unclassified sequences</taxon>
        <taxon>metagenomes</taxon>
        <taxon>ecological metagenomes</taxon>
    </lineage>
</organism>
<feature type="non-terminal residue" evidence="1">
    <location>
        <position position="1"/>
    </location>
</feature>
<feature type="non-terminal residue" evidence="1">
    <location>
        <position position="497"/>
    </location>
</feature>
<sequence length="497" mass="56095">SSARIGLIHPWALRPKLKSREDQFDFYDYGQDQEEWTEDDHYFYYGANTAESCLTYFFPSYNTDWHASSMSRVNTHNTTVTAGDIFSDTYVTDAGDTYPLLAHSDYSATWPVRFNPALGQDEYFWPGWWSEDYNIYLPGCDNSRKDPDCWEEVPGRFVSDMDVYMEFDDRWAHRGNMVNTNNEYQQTGYPMGLKVMAEAHSYGVSYAEDIMFVTVKVRNESGDWCAEDEFGVPVLDDDGVQVCGDGMIMPDGTKLNQGKGFDYSGTSLGFYFDADVLVGDRSGYNSGLHTNDDDFMKYYWEIFELNNERLLISMALVGDYDGLTGVAGYAMDPDTPSPGNDFGVVGSQLLDSPRATDPVDLDQDGTIDIFPGEPLKMTDWHWYDWYSRPGVTHAESNSSGCYAGDPGCPQARNKEEIQYKILAGDTTNLKASEHDWYFHTPNPGIDAGTDLNPHFDSLEGLKEEPAFLREPQGLDCSIMMSCGPFDLPVGREVPFSF</sequence>